<name>A9MIF2_SALAR</name>
<dbReference type="Proteomes" id="UP000002084">
    <property type="component" value="Chromosome"/>
</dbReference>
<dbReference type="AlphaFoldDB" id="A9MIF2"/>
<gene>
    <name evidence="1" type="ordered locus">SARI_00453</name>
</gene>
<sequence length="47" mass="5138">MAPIGAIFLSVGLISVAHQAIAGWRRKRLTRPTIFDPTVYNGEVTGR</sequence>
<dbReference type="STRING" id="41514.SARI_00453"/>
<accession>A9MIF2</accession>
<evidence type="ECO:0000313" key="1">
    <source>
        <dbReference type="EMBL" id="ABX20389.1"/>
    </source>
</evidence>
<organism evidence="1 2">
    <name type="scientific">Salmonella arizonae (strain ATCC BAA-731 / CDC346-86 / RSK2980)</name>
    <dbReference type="NCBI Taxonomy" id="41514"/>
    <lineage>
        <taxon>Bacteria</taxon>
        <taxon>Pseudomonadati</taxon>
        <taxon>Pseudomonadota</taxon>
        <taxon>Gammaproteobacteria</taxon>
        <taxon>Enterobacterales</taxon>
        <taxon>Enterobacteriaceae</taxon>
        <taxon>Salmonella</taxon>
    </lineage>
</organism>
<proteinExistence type="predicted"/>
<evidence type="ECO:0000313" key="2">
    <source>
        <dbReference type="Proteomes" id="UP000002084"/>
    </source>
</evidence>
<dbReference type="KEGG" id="ses:SARI_00453"/>
<protein>
    <submittedName>
        <fullName evidence="1">Uncharacterized protein</fullName>
    </submittedName>
</protein>
<dbReference type="EMBL" id="CP000880">
    <property type="protein sequence ID" value="ABX20389.1"/>
    <property type="molecule type" value="Genomic_DNA"/>
</dbReference>
<dbReference type="HOGENOM" id="CLU_3172879_0_0_6"/>
<reference evidence="1 2" key="1">
    <citation type="submission" date="2007-11" db="EMBL/GenBank/DDBJ databases">
        <authorList>
            <consortium name="The Salmonella enterica serovar Arizonae Genome Sequencing Project"/>
            <person name="McClelland M."/>
            <person name="Sanderson E.K."/>
            <person name="Porwollik S."/>
            <person name="Spieth J."/>
            <person name="Clifton W.S."/>
            <person name="Fulton R."/>
            <person name="Chunyan W."/>
            <person name="Wollam A."/>
            <person name="Shah N."/>
            <person name="Pepin K."/>
            <person name="Bhonagiri V."/>
            <person name="Nash W."/>
            <person name="Johnson M."/>
            <person name="Thiruvilangam P."/>
            <person name="Wilson R."/>
        </authorList>
    </citation>
    <scope>NUCLEOTIDE SEQUENCE [LARGE SCALE GENOMIC DNA]</scope>
    <source>
        <strain evidence="2">ATCC BAA-731 / CDC346-86 / RSK2980</strain>
    </source>
</reference>
<keyword evidence="2" id="KW-1185">Reference proteome</keyword>